<gene>
    <name evidence="6" type="ORF">R53529_LOCUS1714</name>
    <name evidence="7" type="ORF">R53530_LOCUS1872</name>
</gene>
<feature type="transmembrane region" description="Helical" evidence="4">
    <location>
        <begin position="171"/>
        <end position="192"/>
    </location>
</feature>
<evidence type="ECO:0000313" key="7">
    <source>
        <dbReference type="EMBL" id="CAI3951792.1"/>
    </source>
</evidence>
<feature type="domain" description="Major facilitator superfamily (MFS) profile" evidence="5">
    <location>
        <begin position="14"/>
        <end position="390"/>
    </location>
</feature>
<feature type="transmembrane region" description="Helical" evidence="4">
    <location>
        <begin position="247"/>
        <end position="267"/>
    </location>
</feature>
<feature type="transmembrane region" description="Helical" evidence="4">
    <location>
        <begin position="79"/>
        <end position="99"/>
    </location>
</feature>
<dbReference type="GO" id="GO:0022857">
    <property type="term" value="F:transmembrane transporter activity"/>
    <property type="evidence" value="ECO:0007669"/>
    <property type="project" value="InterPro"/>
</dbReference>
<feature type="transmembrane region" description="Helical" evidence="4">
    <location>
        <begin position="306"/>
        <end position="328"/>
    </location>
</feature>
<feature type="transmembrane region" description="Helical" evidence="4">
    <location>
        <begin position="139"/>
        <end position="159"/>
    </location>
</feature>
<dbReference type="InterPro" id="IPR036259">
    <property type="entry name" value="MFS_trans_sf"/>
</dbReference>
<evidence type="ECO:0000256" key="4">
    <source>
        <dbReference type="SAM" id="Phobius"/>
    </source>
</evidence>
<dbReference type="PANTHER" id="PTHR11360">
    <property type="entry name" value="MONOCARBOXYLATE TRANSPORTER"/>
    <property type="match status" value="1"/>
</dbReference>
<feature type="transmembrane region" description="Helical" evidence="4">
    <location>
        <begin position="366"/>
        <end position="385"/>
    </location>
</feature>
<evidence type="ECO:0000313" key="9">
    <source>
        <dbReference type="Proteomes" id="UP001154259"/>
    </source>
</evidence>
<dbReference type="EMBL" id="CAMXCS010000004">
    <property type="protein sequence ID" value="CAI3951196.1"/>
    <property type="molecule type" value="Genomic_DNA"/>
</dbReference>
<evidence type="ECO:0000313" key="6">
    <source>
        <dbReference type="EMBL" id="CAI3951196.1"/>
    </source>
</evidence>
<dbReference type="AlphaFoldDB" id="A0A9W4TSH8"/>
<dbReference type="PROSITE" id="PS50850">
    <property type="entry name" value="MFS"/>
    <property type="match status" value="1"/>
</dbReference>
<protein>
    <submittedName>
        <fullName evidence="6 7">Sugar phosphate permease (UhpC)</fullName>
    </submittedName>
</protein>
<dbReference type="Pfam" id="PF07690">
    <property type="entry name" value="MFS_1"/>
    <property type="match status" value="1"/>
</dbReference>
<dbReference type="SUPFAM" id="SSF103473">
    <property type="entry name" value="MFS general substrate transporter"/>
    <property type="match status" value="1"/>
</dbReference>
<name>A0A9W4TSH8_9PROT</name>
<proteinExistence type="predicted"/>
<evidence type="ECO:0000256" key="2">
    <source>
        <dbReference type="ARBA" id="ARBA00022989"/>
    </source>
</evidence>
<evidence type="ECO:0000256" key="1">
    <source>
        <dbReference type="ARBA" id="ARBA00022692"/>
    </source>
</evidence>
<dbReference type="RefSeq" id="WP_271790146.1">
    <property type="nucleotide sequence ID" value="NZ_CAMXCM010000006.1"/>
</dbReference>
<evidence type="ECO:0000259" key="5">
    <source>
        <dbReference type="PROSITE" id="PS50850"/>
    </source>
</evidence>
<dbReference type="InterPro" id="IPR050327">
    <property type="entry name" value="Proton-linked_MCT"/>
</dbReference>
<dbReference type="Proteomes" id="UP001154259">
    <property type="component" value="Unassembled WGS sequence"/>
</dbReference>
<sequence>MNSAVLSDALPSYRKVLTLIGAIIVQLALGSAYTWSLFNSSIAHHLGVDVFKVAITFGLFCLSLSLASSQAAYLQKKIGVRYTTIIAAILMFSGLFIASQSTSLFGIYIGAGIIMGLAEGAVYLMIITNCVKMFPERKGVIASLSIGAYGLGSVIFKYVNHHLLSVYGLEYAFFLWGGIVFTLMIVPAFFMVDSPEQAKNTAKRLREVLVFKSYWGFWTIFLITSMTGIYIIGAAKDIGEQMAHLDANMAANAVAVLTFFNLCGRLVIGSASDKIGTLLSLKICQILLCIGVAIICYPVLNMILFFIAVACIAFSFGGTIAVYPPLIGDFFGLEGVTKNYGFIYLGFGFGSVAGTIISFICNGFERTIPVLLVFMVIAVIIVMFTKNKRYSVG</sequence>
<keyword evidence="9" id="KW-1185">Reference proteome</keyword>
<dbReference type="PANTHER" id="PTHR11360:SF317">
    <property type="entry name" value="MAJOR FACILITATOR SUPERFAMILY (MFS) PROFILE DOMAIN-CONTAINING PROTEIN-RELATED"/>
    <property type="match status" value="1"/>
</dbReference>
<feature type="transmembrane region" description="Helical" evidence="4">
    <location>
        <begin position="213"/>
        <end position="235"/>
    </location>
</feature>
<feature type="transmembrane region" description="Helical" evidence="4">
    <location>
        <begin position="16"/>
        <end position="38"/>
    </location>
</feature>
<evidence type="ECO:0000256" key="3">
    <source>
        <dbReference type="ARBA" id="ARBA00023136"/>
    </source>
</evidence>
<keyword evidence="2 4" id="KW-1133">Transmembrane helix</keyword>
<dbReference type="Gene3D" id="1.20.1250.20">
    <property type="entry name" value="MFS general substrate transporter like domains"/>
    <property type="match status" value="2"/>
</dbReference>
<accession>A0A9W4TSH8</accession>
<dbReference type="EMBL" id="CAMXCM010000006">
    <property type="protein sequence ID" value="CAI3951792.1"/>
    <property type="molecule type" value="Genomic_DNA"/>
</dbReference>
<keyword evidence="1 4" id="KW-0812">Transmembrane</keyword>
<keyword evidence="3 4" id="KW-0472">Membrane</keyword>
<feature type="transmembrane region" description="Helical" evidence="4">
    <location>
        <begin position="105"/>
        <end position="127"/>
    </location>
</feature>
<comment type="caution">
    <text evidence="7">The sequence shown here is derived from an EMBL/GenBank/DDBJ whole genome shotgun (WGS) entry which is preliminary data.</text>
</comment>
<dbReference type="InterPro" id="IPR020846">
    <property type="entry name" value="MFS_dom"/>
</dbReference>
<evidence type="ECO:0000313" key="8">
    <source>
        <dbReference type="Proteomes" id="UP001154255"/>
    </source>
</evidence>
<organism evidence="7 8">
    <name type="scientific">Commensalibacter communis</name>
    <dbReference type="NCBI Taxonomy" id="2972786"/>
    <lineage>
        <taxon>Bacteria</taxon>
        <taxon>Pseudomonadati</taxon>
        <taxon>Pseudomonadota</taxon>
        <taxon>Alphaproteobacteria</taxon>
        <taxon>Acetobacterales</taxon>
        <taxon>Acetobacteraceae</taxon>
    </lineage>
</organism>
<feature type="transmembrane region" description="Helical" evidence="4">
    <location>
        <begin position="279"/>
        <end position="300"/>
    </location>
</feature>
<reference evidence="7" key="1">
    <citation type="submission" date="2022-10" db="EMBL/GenBank/DDBJ databases">
        <authorList>
            <person name="Botero Cardona J."/>
        </authorList>
    </citation>
    <scope>NUCLEOTIDE SEQUENCE</scope>
    <source>
        <strain evidence="7">LMG 31819</strain>
        <strain evidence="6">R-53529</strain>
    </source>
</reference>
<dbReference type="InterPro" id="IPR011701">
    <property type="entry name" value="MFS"/>
</dbReference>
<feature type="transmembrane region" description="Helical" evidence="4">
    <location>
        <begin position="340"/>
        <end position="360"/>
    </location>
</feature>
<dbReference type="Proteomes" id="UP001154255">
    <property type="component" value="Unassembled WGS sequence"/>
</dbReference>
<feature type="transmembrane region" description="Helical" evidence="4">
    <location>
        <begin position="50"/>
        <end position="67"/>
    </location>
</feature>